<accession>A0A7J7L226</accession>
<gene>
    <name evidence="2" type="ORF">GIB67_016073</name>
</gene>
<keyword evidence="3" id="KW-1185">Reference proteome</keyword>
<comment type="caution">
    <text evidence="2">The sequence shown here is derived from an EMBL/GenBank/DDBJ whole genome shotgun (WGS) entry which is preliminary data.</text>
</comment>
<protein>
    <submittedName>
        <fullName evidence="2">Uncharacterized protein</fullName>
    </submittedName>
</protein>
<dbReference type="AlphaFoldDB" id="A0A7J7L226"/>
<feature type="region of interest" description="Disordered" evidence="1">
    <location>
        <begin position="26"/>
        <end position="76"/>
    </location>
</feature>
<reference evidence="2 3" key="1">
    <citation type="journal article" date="2020" name="IScience">
        <title>Genome Sequencing of the Endangered Kingdonia uniflora (Circaeasteraceae, Ranunculales) Reveals Potential Mechanisms of Evolutionary Specialization.</title>
        <authorList>
            <person name="Sun Y."/>
            <person name="Deng T."/>
            <person name="Zhang A."/>
            <person name="Moore M.J."/>
            <person name="Landis J.B."/>
            <person name="Lin N."/>
            <person name="Zhang H."/>
            <person name="Zhang X."/>
            <person name="Huang J."/>
            <person name="Zhang X."/>
            <person name="Sun H."/>
            <person name="Wang H."/>
        </authorList>
    </citation>
    <scope>NUCLEOTIDE SEQUENCE [LARGE SCALE GENOMIC DNA]</scope>
    <source>
        <strain evidence="2">TB1705</strain>
        <tissue evidence="2">Leaf</tissue>
    </source>
</reference>
<feature type="compositionally biased region" description="Acidic residues" evidence="1">
    <location>
        <begin position="47"/>
        <end position="60"/>
    </location>
</feature>
<evidence type="ECO:0000313" key="3">
    <source>
        <dbReference type="Proteomes" id="UP000541444"/>
    </source>
</evidence>
<feature type="non-terminal residue" evidence="2">
    <location>
        <position position="1"/>
    </location>
</feature>
<dbReference type="OrthoDB" id="1747743at2759"/>
<organism evidence="2 3">
    <name type="scientific">Kingdonia uniflora</name>
    <dbReference type="NCBI Taxonomy" id="39325"/>
    <lineage>
        <taxon>Eukaryota</taxon>
        <taxon>Viridiplantae</taxon>
        <taxon>Streptophyta</taxon>
        <taxon>Embryophyta</taxon>
        <taxon>Tracheophyta</taxon>
        <taxon>Spermatophyta</taxon>
        <taxon>Magnoliopsida</taxon>
        <taxon>Ranunculales</taxon>
        <taxon>Circaeasteraceae</taxon>
        <taxon>Kingdonia</taxon>
    </lineage>
</organism>
<feature type="compositionally biased region" description="Basic and acidic residues" evidence="1">
    <location>
        <begin position="61"/>
        <end position="71"/>
    </location>
</feature>
<name>A0A7J7L226_9MAGN</name>
<evidence type="ECO:0000256" key="1">
    <source>
        <dbReference type="SAM" id="MobiDB-lite"/>
    </source>
</evidence>
<sequence>RDRLKQTKEKLVNPLKIHRKFNLKKKDNLEMGDSEDRLTRKKGVLEVDGDEGTEDMDSDSSDAKSGKERSGIGKSSNPIRNLHINFKIEILEYTTTFHNQALVLGIVVDEYEEFMKYTGGLSGSIRRELKLFTVTNIEDATMKAIAIEGKHLKNDREDDKNKSGLPGVPEWPDPGWYMEWTGRCDLLPIHRLRDLPEMSPSYGAEELWHMTHGIQRLILAKSARDAQRLQEMTDENVTLRRHLDSVDDQLRMTYS</sequence>
<evidence type="ECO:0000313" key="2">
    <source>
        <dbReference type="EMBL" id="KAF6136617.1"/>
    </source>
</evidence>
<dbReference type="EMBL" id="JACGCM010002686">
    <property type="protein sequence ID" value="KAF6136617.1"/>
    <property type="molecule type" value="Genomic_DNA"/>
</dbReference>
<dbReference type="Proteomes" id="UP000541444">
    <property type="component" value="Unassembled WGS sequence"/>
</dbReference>
<feature type="compositionally biased region" description="Basic and acidic residues" evidence="1">
    <location>
        <begin position="26"/>
        <end position="38"/>
    </location>
</feature>
<proteinExistence type="predicted"/>